<gene>
    <name evidence="6" type="ORF">SAMN02982989_5528</name>
</gene>
<accession>A0A1X7DKR3</accession>
<evidence type="ECO:0000313" key="6">
    <source>
        <dbReference type="EMBL" id="SMF17320.1"/>
    </source>
</evidence>
<dbReference type="InterPro" id="IPR036390">
    <property type="entry name" value="WH_DNA-bd_sf"/>
</dbReference>
<reference evidence="7" key="1">
    <citation type="submission" date="2017-04" db="EMBL/GenBank/DDBJ databases">
        <authorList>
            <person name="Varghese N."/>
            <person name="Submissions S."/>
        </authorList>
    </citation>
    <scope>NUCLEOTIDE SEQUENCE [LARGE SCALE GENOMIC DNA]</scope>
    <source>
        <strain evidence="7">B4P</strain>
    </source>
</reference>
<name>A0A1X7DKR3_9HYPH</name>
<dbReference type="FunFam" id="1.10.10.10:FF:000056">
    <property type="entry name" value="IclR family transcriptional regulator"/>
    <property type="match status" value="1"/>
</dbReference>
<dbReference type="EMBL" id="FXAF01000003">
    <property type="protein sequence ID" value="SMF17320.1"/>
    <property type="molecule type" value="Genomic_DNA"/>
</dbReference>
<dbReference type="CDD" id="cd00090">
    <property type="entry name" value="HTH_ARSR"/>
    <property type="match status" value="1"/>
</dbReference>
<evidence type="ECO:0000259" key="5">
    <source>
        <dbReference type="PROSITE" id="PS51078"/>
    </source>
</evidence>
<proteinExistence type="predicted"/>
<dbReference type="Proteomes" id="UP000192903">
    <property type="component" value="Unassembled WGS sequence"/>
</dbReference>
<dbReference type="Gene3D" id="1.10.10.10">
    <property type="entry name" value="Winged helix-like DNA-binding domain superfamily/Winged helix DNA-binding domain"/>
    <property type="match status" value="1"/>
</dbReference>
<dbReference type="Gene3D" id="3.30.450.40">
    <property type="match status" value="1"/>
</dbReference>
<dbReference type="InterPro" id="IPR014757">
    <property type="entry name" value="Tscrpt_reg_IclR_C"/>
</dbReference>
<organism evidence="6 7">
    <name type="scientific">Xaviernesmea oryzae</name>
    <dbReference type="NCBI Taxonomy" id="464029"/>
    <lineage>
        <taxon>Bacteria</taxon>
        <taxon>Pseudomonadati</taxon>
        <taxon>Pseudomonadota</taxon>
        <taxon>Alphaproteobacteria</taxon>
        <taxon>Hyphomicrobiales</taxon>
        <taxon>Rhizobiaceae</taxon>
        <taxon>Rhizobium/Agrobacterium group</taxon>
        <taxon>Xaviernesmea</taxon>
    </lineage>
</organism>
<dbReference type="PANTHER" id="PTHR30136">
    <property type="entry name" value="HELIX-TURN-HELIX TRANSCRIPTIONAL REGULATOR, ICLR FAMILY"/>
    <property type="match status" value="1"/>
</dbReference>
<dbReference type="InterPro" id="IPR036388">
    <property type="entry name" value="WH-like_DNA-bd_sf"/>
</dbReference>
<dbReference type="GO" id="GO:0045892">
    <property type="term" value="P:negative regulation of DNA-templated transcription"/>
    <property type="evidence" value="ECO:0007669"/>
    <property type="project" value="TreeGrafter"/>
</dbReference>
<sequence>MPRIEGKSGDGVQAVQLALSIIEYLAKERQAVGVTALAQALGTTKSRIHRHLQTLVQQGYIVQPRDSDRYGSGPRLVALGRAVSDNLDLAHVAADPLMELRDALGHSAVVSQITPDGMRVLATVPGRSPIEIGVRAGSLLTFNSSAQGKVALAFASAEFRDRVLRGKFEIFTPHTIISPAVLVAELEKIRDQGWATAPNQTAIGLNTLAAPIFDSSGVVCGAVGIVDMIQFIAEAPSDDQRLRTIAAARRVSQALGYQGL</sequence>
<feature type="domain" description="HTH iclR-type" evidence="4">
    <location>
        <begin position="12"/>
        <end position="74"/>
    </location>
</feature>
<keyword evidence="7" id="KW-1185">Reference proteome</keyword>
<dbReference type="AlphaFoldDB" id="A0A1X7DKR3"/>
<dbReference type="Pfam" id="PF09339">
    <property type="entry name" value="HTH_IclR"/>
    <property type="match status" value="1"/>
</dbReference>
<dbReference type="OrthoDB" id="6811967at2"/>
<evidence type="ECO:0000256" key="2">
    <source>
        <dbReference type="ARBA" id="ARBA00023125"/>
    </source>
</evidence>
<feature type="domain" description="IclR-ED" evidence="5">
    <location>
        <begin position="75"/>
        <end position="257"/>
    </location>
</feature>
<keyword evidence="3" id="KW-0804">Transcription</keyword>
<evidence type="ECO:0000259" key="4">
    <source>
        <dbReference type="PROSITE" id="PS51077"/>
    </source>
</evidence>
<evidence type="ECO:0000313" key="7">
    <source>
        <dbReference type="Proteomes" id="UP000192903"/>
    </source>
</evidence>
<dbReference type="Pfam" id="PF01614">
    <property type="entry name" value="IclR_C"/>
    <property type="match status" value="1"/>
</dbReference>
<dbReference type="SMART" id="SM00346">
    <property type="entry name" value="HTH_ICLR"/>
    <property type="match status" value="1"/>
</dbReference>
<dbReference type="SUPFAM" id="SSF46785">
    <property type="entry name" value="Winged helix' DNA-binding domain"/>
    <property type="match status" value="1"/>
</dbReference>
<protein>
    <submittedName>
        <fullName evidence="6">Transcriptional regulator, IclR family</fullName>
    </submittedName>
</protein>
<dbReference type="RefSeq" id="WP_085420921.1">
    <property type="nucleotide sequence ID" value="NZ_FXAF01000003.1"/>
</dbReference>
<dbReference type="InterPro" id="IPR011991">
    <property type="entry name" value="ArsR-like_HTH"/>
</dbReference>
<keyword evidence="2" id="KW-0238">DNA-binding</keyword>
<dbReference type="GO" id="GO:0003677">
    <property type="term" value="F:DNA binding"/>
    <property type="evidence" value="ECO:0007669"/>
    <property type="project" value="UniProtKB-KW"/>
</dbReference>
<dbReference type="STRING" id="464029.SAMN02982989_5528"/>
<evidence type="ECO:0000256" key="1">
    <source>
        <dbReference type="ARBA" id="ARBA00023015"/>
    </source>
</evidence>
<dbReference type="GO" id="GO:0003700">
    <property type="term" value="F:DNA-binding transcription factor activity"/>
    <property type="evidence" value="ECO:0007669"/>
    <property type="project" value="TreeGrafter"/>
</dbReference>
<dbReference type="PANTHER" id="PTHR30136:SF8">
    <property type="entry name" value="TRANSCRIPTIONAL REGULATORY PROTEIN"/>
    <property type="match status" value="1"/>
</dbReference>
<dbReference type="PROSITE" id="PS51078">
    <property type="entry name" value="ICLR_ED"/>
    <property type="match status" value="1"/>
</dbReference>
<dbReference type="PROSITE" id="PS51077">
    <property type="entry name" value="HTH_ICLR"/>
    <property type="match status" value="1"/>
</dbReference>
<dbReference type="InterPro" id="IPR029016">
    <property type="entry name" value="GAF-like_dom_sf"/>
</dbReference>
<dbReference type="InterPro" id="IPR050707">
    <property type="entry name" value="HTH_MetabolicPath_Reg"/>
</dbReference>
<keyword evidence="1" id="KW-0805">Transcription regulation</keyword>
<evidence type="ECO:0000256" key="3">
    <source>
        <dbReference type="ARBA" id="ARBA00023163"/>
    </source>
</evidence>
<dbReference type="SUPFAM" id="SSF55781">
    <property type="entry name" value="GAF domain-like"/>
    <property type="match status" value="1"/>
</dbReference>
<dbReference type="InterPro" id="IPR005471">
    <property type="entry name" value="Tscrpt_reg_IclR_N"/>
</dbReference>